<sequence>MADAAVNPAGQLVLLACLVLPVLGYGLGLRQLHLRGDRWPVGRTVAGAVGIGCLSAALLFPPARLLPVGAQSFPAHVSEHLLLAMLAPLGLALSAPVTLALRTLPRGARDRVLAVVHSRFARLLTLGPVVLLLDVGGLYAYYLTPLFAAAERNAWLHLLLHLHMFLAGCLLSWYLVGRDPLPRPRSARGPLVVLLLAAGSHDVLAKLMYAHAFPVGADSAAGLRAGAQLLFYGGDVVEILLAVALLAQWYARTGRELRREQRRMAASPT</sequence>
<organism evidence="7 8">
    <name type="scientific">Jatrophihabitans lederbergiae</name>
    <dbReference type="NCBI Taxonomy" id="3075547"/>
    <lineage>
        <taxon>Bacteria</taxon>
        <taxon>Bacillati</taxon>
        <taxon>Actinomycetota</taxon>
        <taxon>Actinomycetes</taxon>
        <taxon>Jatrophihabitantales</taxon>
        <taxon>Jatrophihabitantaceae</taxon>
        <taxon>Jatrophihabitans</taxon>
    </lineage>
</organism>
<dbReference type="Proteomes" id="UP001183176">
    <property type="component" value="Unassembled WGS sequence"/>
</dbReference>
<keyword evidence="2" id="KW-1003">Cell membrane</keyword>
<evidence type="ECO:0000313" key="7">
    <source>
        <dbReference type="EMBL" id="MDT0261808.1"/>
    </source>
</evidence>
<reference evidence="8" key="1">
    <citation type="submission" date="2023-07" db="EMBL/GenBank/DDBJ databases">
        <title>30 novel species of actinomycetes from the DSMZ collection.</title>
        <authorList>
            <person name="Nouioui I."/>
        </authorList>
    </citation>
    <scope>NUCLEOTIDE SEQUENCE [LARGE SCALE GENOMIC DNA]</scope>
    <source>
        <strain evidence="8">DSM 44399</strain>
    </source>
</reference>
<keyword evidence="5 6" id="KW-0472">Membrane</keyword>
<proteinExistence type="predicted"/>
<feature type="transmembrane region" description="Helical" evidence="6">
    <location>
        <begin position="229"/>
        <end position="251"/>
    </location>
</feature>
<feature type="transmembrane region" description="Helical" evidence="6">
    <location>
        <begin position="80"/>
        <end position="101"/>
    </location>
</feature>
<dbReference type="RefSeq" id="WP_311422962.1">
    <property type="nucleotide sequence ID" value="NZ_JAVREH010000010.1"/>
</dbReference>
<gene>
    <name evidence="7" type="ORF">RM423_10410</name>
</gene>
<comment type="subcellular location">
    <subcellularLocation>
        <location evidence="1">Cell membrane</location>
        <topology evidence="1">Multi-pass membrane protein</topology>
    </subcellularLocation>
</comment>
<evidence type="ECO:0000256" key="4">
    <source>
        <dbReference type="ARBA" id="ARBA00022989"/>
    </source>
</evidence>
<accession>A0ABU2JAQ0</accession>
<dbReference type="Pfam" id="PF09678">
    <property type="entry name" value="Caa3_CtaG"/>
    <property type="match status" value="1"/>
</dbReference>
<keyword evidence="3 6" id="KW-0812">Transmembrane</keyword>
<feature type="transmembrane region" description="Helical" evidence="6">
    <location>
        <begin position="41"/>
        <end position="60"/>
    </location>
</feature>
<evidence type="ECO:0000313" key="8">
    <source>
        <dbReference type="Proteomes" id="UP001183176"/>
    </source>
</evidence>
<name>A0ABU2JAQ0_9ACTN</name>
<evidence type="ECO:0000256" key="6">
    <source>
        <dbReference type="SAM" id="Phobius"/>
    </source>
</evidence>
<keyword evidence="4 6" id="KW-1133">Transmembrane helix</keyword>
<dbReference type="EMBL" id="JAVREH010000010">
    <property type="protein sequence ID" value="MDT0261808.1"/>
    <property type="molecule type" value="Genomic_DNA"/>
</dbReference>
<evidence type="ECO:0000256" key="5">
    <source>
        <dbReference type="ARBA" id="ARBA00023136"/>
    </source>
</evidence>
<evidence type="ECO:0000256" key="2">
    <source>
        <dbReference type="ARBA" id="ARBA00022475"/>
    </source>
</evidence>
<evidence type="ECO:0000256" key="3">
    <source>
        <dbReference type="ARBA" id="ARBA00022692"/>
    </source>
</evidence>
<dbReference type="InterPro" id="IPR019108">
    <property type="entry name" value="Caa3_assmbl_CtaG-rel"/>
</dbReference>
<protein>
    <submittedName>
        <fullName evidence="7">Cytochrome c oxidase assembly protein</fullName>
    </submittedName>
</protein>
<feature type="transmembrane region" description="Helical" evidence="6">
    <location>
        <begin position="154"/>
        <end position="177"/>
    </location>
</feature>
<feature type="transmembrane region" description="Helical" evidence="6">
    <location>
        <begin position="189"/>
        <end position="209"/>
    </location>
</feature>
<keyword evidence="8" id="KW-1185">Reference proteome</keyword>
<feature type="transmembrane region" description="Helical" evidence="6">
    <location>
        <begin position="12"/>
        <end position="29"/>
    </location>
</feature>
<comment type="caution">
    <text evidence="7">The sequence shown here is derived from an EMBL/GenBank/DDBJ whole genome shotgun (WGS) entry which is preliminary data.</text>
</comment>
<feature type="transmembrane region" description="Helical" evidence="6">
    <location>
        <begin position="121"/>
        <end position="142"/>
    </location>
</feature>
<evidence type="ECO:0000256" key="1">
    <source>
        <dbReference type="ARBA" id="ARBA00004651"/>
    </source>
</evidence>